<sequence length="49" mass="5830">MGKNYDYLLADLRDLPLDGYIIFYRVRGEIVEILRVVHGRQDLEELFSD</sequence>
<dbReference type="Gene3D" id="3.30.2310.20">
    <property type="entry name" value="RelE-like"/>
    <property type="match status" value="1"/>
</dbReference>
<accession>A0ABT2MQX5</accession>
<evidence type="ECO:0000313" key="3">
    <source>
        <dbReference type="Proteomes" id="UP001525890"/>
    </source>
</evidence>
<organism evidence="2 3">
    <name type="scientific">Laspinema palackyanum D2a</name>
    <dbReference type="NCBI Taxonomy" id="2953684"/>
    <lineage>
        <taxon>Bacteria</taxon>
        <taxon>Bacillati</taxon>
        <taxon>Cyanobacteriota</taxon>
        <taxon>Cyanophyceae</taxon>
        <taxon>Oscillatoriophycideae</taxon>
        <taxon>Oscillatoriales</taxon>
        <taxon>Laspinemataceae</taxon>
        <taxon>Laspinema</taxon>
        <taxon>Laspinema palackyanum</taxon>
    </lineage>
</organism>
<keyword evidence="3" id="KW-1185">Reference proteome</keyword>
<dbReference type="EMBL" id="JAMXFF010000016">
    <property type="protein sequence ID" value="MCT7967115.1"/>
    <property type="molecule type" value="Genomic_DNA"/>
</dbReference>
<dbReference type="InterPro" id="IPR035093">
    <property type="entry name" value="RelE/ParE_toxin_dom_sf"/>
</dbReference>
<comment type="caution">
    <text evidence="2">The sequence shown here is derived from an EMBL/GenBank/DDBJ whole genome shotgun (WGS) entry which is preliminary data.</text>
</comment>
<dbReference type="Proteomes" id="UP001525890">
    <property type="component" value="Unassembled WGS sequence"/>
</dbReference>
<dbReference type="InterPro" id="IPR007712">
    <property type="entry name" value="RelE/ParE_toxin"/>
</dbReference>
<keyword evidence="1" id="KW-1277">Toxin-antitoxin system</keyword>
<proteinExistence type="predicted"/>
<gene>
    <name evidence="2" type="ORF">NG799_12275</name>
</gene>
<dbReference type="Pfam" id="PF05016">
    <property type="entry name" value="ParE_toxin"/>
    <property type="match status" value="1"/>
</dbReference>
<name>A0ABT2MQX5_9CYAN</name>
<protein>
    <submittedName>
        <fullName evidence="2">Type II toxin-antitoxin system RelE/ParE family toxin</fullName>
    </submittedName>
</protein>
<evidence type="ECO:0000256" key="1">
    <source>
        <dbReference type="ARBA" id="ARBA00022649"/>
    </source>
</evidence>
<evidence type="ECO:0000313" key="2">
    <source>
        <dbReference type="EMBL" id="MCT7967115.1"/>
    </source>
</evidence>
<reference evidence="2 3" key="1">
    <citation type="journal article" date="2022" name="Front. Microbiol.">
        <title>High genomic differentiation and limited gene flow indicate recent cryptic speciation within the genus Laspinema (cyanobacteria).</title>
        <authorList>
            <person name="Stanojkovic A."/>
            <person name="Skoupy S."/>
            <person name="Skaloud P."/>
            <person name="Dvorak P."/>
        </authorList>
    </citation>
    <scope>NUCLEOTIDE SEQUENCE [LARGE SCALE GENOMIC DNA]</scope>
    <source>
        <strain evidence="2 3">D2a</strain>
    </source>
</reference>